<accession>A0A1V6CAW3</accession>
<dbReference type="InterPro" id="IPR031329">
    <property type="entry name" value="NEUT/ALK_ceramidase_N"/>
</dbReference>
<reference evidence="2" key="1">
    <citation type="submission" date="2017-02" db="EMBL/GenBank/DDBJ databases">
        <title>Delving into the versatile metabolic prowess of the omnipresent phylum Bacteroidetes.</title>
        <authorList>
            <person name="Nobu M.K."/>
            <person name="Mei R."/>
            <person name="Narihiro T."/>
            <person name="Kuroda K."/>
            <person name="Liu W.-T."/>
        </authorList>
    </citation>
    <scope>NUCLEOTIDE SEQUENCE</scope>
    <source>
        <strain evidence="2">ADurb.Bin131</strain>
    </source>
</reference>
<name>A0A1V6CAW3_UNCT6</name>
<evidence type="ECO:0000259" key="1">
    <source>
        <dbReference type="Pfam" id="PF04734"/>
    </source>
</evidence>
<feature type="domain" description="Neutral/alkaline non-lysosomal ceramidase N-terminal" evidence="1">
    <location>
        <begin position="4"/>
        <end position="218"/>
    </location>
</feature>
<dbReference type="EMBL" id="MWDQ01000053">
    <property type="protein sequence ID" value="OQB74045.1"/>
    <property type="molecule type" value="Genomic_DNA"/>
</dbReference>
<protein>
    <submittedName>
        <fullName evidence="2">Neutral/alkaline non-lysosomal ceramidase</fullName>
    </submittedName>
</protein>
<dbReference type="Proteomes" id="UP000485562">
    <property type="component" value="Unassembled WGS sequence"/>
</dbReference>
<organism evidence="2">
    <name type="scientific">candidate division TA06 bacterium ADurb.Bin131</name>
    <dbReference type="NCBI Taxonomy" id="1852827"/>
    <lineage>
        <taxon>Bacteria</taxon>
        <taxon>Bacteria division TA06</taxon>
    </lineage>
</organism>
<evidence type="ECO:0000313" key="2">
    <source>
        <dbReference type="EMBL" id="OQB74045.1"/>
    </source>
</evidence>
<comment type="caution">
    <text evidence="2">The sequence shown here is derived from an EMBL/GenBank/DDBJ whole genome shotgun (WGS) entry which is preliminary data.</text>
</comment>
<sequence>MVKIGFGSSIVNPPVGSSLVGYFENRISKGIKDDLYARCICFDDGERIFFAVSADFCWVEQALYEKLKNMISEKLCIKNFGLVVHATHTHTGPLTDYNDTIIYTEGFSVDPEYIKKLPSLFFNAVEQSYKARRDVSFGFGSTNVPGISFIRRYKMKNGMVITNPVDRSQILEPSGSFDDTLNLMKVQDKNGRLFCIVINFPLHPDTVGGELISSDWPGILVSRITKYLGCNAIFFNGAAGDINHINPYDKNTRSPEIVERIVGTLFENIKSMQENIECSPAKHILFSEDKFKMPKRKITQEQIEQAKEFVKKYPSNNLRAIVGRSLLKQAEIKTDFLDNNVALLTIDRDMAAFFTSGEIFSSIGLKIKNLMDFKHKWVIENCNGHLGYIPDEKAFLAAEENKKIKEEFPDVSVFESIGMETSYETSPISCKLAPEAEQILISQFQELLRKHTACLG</sequence>
<gene>
    <name evidence="2" type="ORF">BWX89_00699</name>
</gene>
<dbReference type="Pfam" id="PF04734">
    <property type="entry name" value="Ceramidase_alk"/>
    <property type="match status" value="1"/>
</dbReference>
<dbReference type="AlphaFoldDB" id="A0A1V6CAW3"/>
<proteinExistence type="predicted"/>